<dbReference type="Proteomes" id="UP001150062">
    <property type="component" value="Unassembled WGS sequence"/>
</dbReference>
<evidence type="ECO:0000313" key="7">
    <source>
        <dbReference type="EMBL" id="KAJ6248752.1"/>
    </source>
</evidence>
<reference evidence="7" key="1">
    <citation type="submission" date="2022-08" db="EMBL/GenBank/DDBJ databases">
        <title>Novel sulfate-reducing endosymbionts in the free-living metamonad Anaeramoeba.</title>
        <authorList>
            <person name="Jerlstrom-Hultqvist J."/>
            <person name="Cepicka I."/>
            <person name="Gallot-Lavallee L."/>
            <person name="Salas-Leiva D."/>
            <person name="Curtis B.A."/>
            <person name="Zahonova K."/>
            <person name="Pipaliya S."/>
            <person name="Dacks J."/>
            <person name="Roger A.J."/>
        </authorList>
    </citation>
    <scope>NUCLEOTIDE SEQUENCE</scope>
    <source>
        <strain evidence="7">Schooner1</strain>
    </source>
</reference>
<feature type="region of interest" description="Disordered" evidence="4">
    <location>
        <begin position="1006"/>
        <end position="1088"/>
    </location>
</feature>
<evidence type="ECO:0000256" key="1">
    <source>
        <dbReference type="ARBA" id="ARBA00022574"/>
    </source>
</evidence>
<evidence type="ECO:0000256" key="2">
    <source>
        <dbReference type="ARBA" id="ARBA00022737"/>
    </source>
</evidence>
<keyword evidence="1 3" id="KW-0853">WD repeat</keyword>
<dbReference type="SUPFAM" id="SSF50978">
    <property type="entry name" value="WD40 repeat-like"/>
    <property type="match status" value="1"/>
</dbReference>
<feature type="repeat" description="WD" evidence="3">
    <location>
        <begin position="1707"/>
        <end position="1738"/>
    </location>
</feature>
<accession>A0ABQ8YVW7</accession>
<dbReference type="PANTHER" id="PTHR13743:SF112">
    <property type="entry name" value="BEACH DOMAIN-CONTAINING PROTEIN"/>
    <property type="match status" value="1"/>
</dbReference>
<dbReference type="PROSITE" id="PS50082">
    <property type="entry name" value="WD_REPEATS_2"/>
    <property type="match status" value="1"/>
</dbReference>
<organism evidence="7 8">
    <name type="scientific">Anaeramoeba flamelloides</name>
    <dbReference type="NCBI Taxonomy" id="1746091"/>
    <lineage>
        <taxon>Eukaryota</taxon>
        <taxon>Metamonada</taxon>
        <taxon>Anaeramoebidae</taxon>
        <taxon>Anaeramoeba</taxon>
    </lineage>
</organism>
<feature type="compositionally biased region" description="Acidic residues" evidence="4">
    <location>
        <begin position="1061"/>
        <end position="1071"/>
    </location>
</feature>
<dbReference type="Pfam" id="PF20426">
    <property type="entry name" value="NBCH_WD40"/>
    <property type="match status" value="1"/>
</dbReference>
<feature type="domain" description="BEACH-type PH" evidence="6">
    <location>
        <begin position="1099"/>
        <end position="1228"/>
    </location>
</feature>
<evidence type="ECO:0000313" key="8">
    <source>
        <dbReference type="Proteomes" id="UP001150062"/>
    </source>
</evidence>
<dbReference type="SUPFAM" id="SSF50729">
    <property type="entry name" value="PH domain-like"/>
    <property type="match status" value="1"/>
</dbReference>
<evidence type="ECO:0000256" key="4">
    <source>
        <dbReference type="SAM" id="MobiDB-lite"/>
    </source>
</evidence>
<dbReference type="InterPro" id="IPR036322">
    <property type="entry name" value="WD40_repeat_dom_sf"/>
</dbReference>
<dbReference type="Pfam" id="PF14844">
    <property type="entry name" value="PH_BEACH"/>
    <property type="match status" value="1"/>
</dbReference>
<gene>
    <name evidence="7" type="ORF">M0813_17240</name>
</gene>
<dbReference type="InterPro" id="IPR000409">
    <property type="entry name" value="BEACH_dom"/>
</dbReference>
<evidence type="ECO:0000259" key="6">
    <source>
        <dbReference type="PROSITE" id="PS51783"/>
    </source>
</evidence>
<dbReference type="SUPFAM" id="SSF81837">
    <property type="entry name" value="BEACH domain"/>
    <property type="match status" value="1"/>
</dbReference>
<evidence type="ECO:0000256" key="3">
    <source>
        <dbReference type="PROSITE-ProRule" id="PRU00221"/>
    </source>
</evidence>
<dbReference type="InterPro" id="IPR036372">
    <property type="entry name" value="BEACH_dom_sf"/>
</dbReference>
<feature type="compositionally biased region" description="Basic and acidic residues" evidence="4">
    <location>
        <begin position="1623"/>
        <end position="1633"/>
    </location>
</feature>
<dbReference type="Gene3D" id="2.30.29.30">
    <property type="entry name" value="Pleckstrin-homology domain (PH domain)/Phosphotyrosine-binding domain (PTB)"/>
    <property type="match status" value="1"/>
</dbReference>
<dbReference type="InterPro" id="IPR023362">
    <property type="entry name" value="PH-BEACH_dom"/>
</dbReference>
<dbReference type="InterPro" id="IPR011993">
    <property type="entry name" value="PH-like_dom_sf"/>
</dbReference>
<dbReference type="InterPro" id="IPR031570">
    <property type="entry name" value="NBEA/BDCP_DUF4704"/>
</dbReference>
<dbReference type="Pfam" id="PF15787">
    <property type="entry name" value="DUF4704"/>
    <property type="match status" value="1"/>
</dbReference>
<evidence type="ECO:0000259" key="5">
    <source>
        <dbReference type="PROSITE" id="PS50197"/>
    </source>
</evidence>
<feature type="compositionally biased region" description="Basic and acidic residues" evidence="4">
    <location>
        <begin position="1072"/>
        <end position="1081"/>
    </location>
</feature>
<dbReference type="PROSITE" id="PS50197">
    <property type="entry name" value="BEACH"/>
    <property type="match status" value="1"/>
</dbReference>
<keyword evidence="2" id="KW-0677">Repeat</keyword>
<dbReference type="PROSITE" id="PS51783">
    <property type="entry name" value="PH_BEACH"/>
    <property type="match status" value="1"/>
</dbReference>
<feature type="compositionally biased region" description="Polar residues" evidence="4">
    <location>
        <begin position="1612"/>
        <end position="1621"/>
    </location>
</feature>
<dbReference type="InterPro" id="IPR015943">
    <property type="entry name" value="WD40/YVTN_repeat-like_dom_sf"/>
</dbReference>
<feature type="compositionally biased region" description="Low complexity" evidence="4">
    <location>
        <begin position="1006"/>
        <end position="1023"/>
    </location>
</feature>
<dbReference type="InterPro" id="IPR001680">
    <property type="entry name" value="WD40_rpt"/>
</dbReference>
<dbReference type="Gene3D" id="1.10.1540.10">
    <property type="entry name" value="BEACH domain"/>
    <property type="match status" value="1"/>
</dbReference>
<dbReference type="Pfam" id="PF02138">
    <property type="entry name" value="Beach"/>
    <property type="match status" value="1"/>
</dbReference>
<dbReference type="InterPro" id="IPR046851">
    <property type="entry name" value="NBCH_WD40"/>
</dbReference>
<sequence length="1915" mass="226327">MNELILIQLNELFVNLTSKKLLLQFCKNIFLNFDIWIYTSFDLQKKLLSILQSILFDNRQEKFNIDWFTIKDLIQIFQFYYCIKKEEKAKELSSNIMNNGNDNGNKNKNKRGNEIDFKKTRIISKKELIELRGEIINLIDTMIFEKKKIKNVKNIIYLLITIENKNENSLEILKLINKILNKNFQLIINYILNYGSIYIFLPFLKRKNPKIRETTLEILYRLQFNQHIKNINVKNKLNFYKEFELIQHFLSKNPFTIKIYNLLFSFLIQQELDLNNINFKEISIKKPIILKLLFKSIKKSIDENDLQFLILIYKLINNDFKNQTEIKMLFNSNLFSTSNQIYNMNNQVKNHSQNQNQSQSQNQNQNQYTIYNENIEAIIQHYGWQKWFFETLDNNSLYLIENIQTVYFNEKRRSRFLEYLKRTSRDGSLSLISSQIEYNEILQESLEYITQIDNDIVSEFKRVFNDDNSTTKNEETNKMKMKNKEEPKNIIKKNKENTKKVGGEKTANKNTTDTKNTNINLQVNSDLKNHKLKIKKNQLAKEQNVYIFLLFQDILINRFFLEDDLQTLEETFYFLHMVAARGYFDQIIVSRNILMNLISKLLSIFKEKKKIQKSCFNKIVKLVQFIEKFIIFQPIYSNNQNLKTNKKIPIDIFFKTRLEFFHSKNNLNNWQDHCLIEKLIELISISKILFNKNLLKNKDSLNNYYQLLLSLFTLLGIGLKDTCLEIAQKMSAQMITLILGPLKLLRQVKSDENNIELLLLFFLFNSFQFGNDNKNNINKNNINKNNIHIDELKNENDLKNQLILTIIKSIILDNFQVFQLIFTNKNNKKLLGETKENSILFTQNLNDCLTLFQSSDCKRIIATKINPSLDIRLKELGDQIENYCINLIKQVSEIIFSFQKQKMIKKTSIAKMEHKILQLPKNLKIMNYITQFLNENKLKQRINEKNYNKIIKRLFSENSCWSNKDFNNKTKYWKIDKFEDNYRKRLRFKRNYHAINHQGEIKQLNNLNGNNKKIKTNNNNNELIKNDHNYNKIKNNKKTENEKEKESENENEIEIEKESESESENDNDNENENEKSKGIKFDKKKRKDSINQDELKEFKKIKKNLLTIDCIYISPMKKRRGKLNLSTISLDFYLIKEPNKENSTGNNSSTVNKNTTTATTTTNKKNLDVDKNKNMEIYRIWYLDQIVDIQKRLYYLTDSAIEIFLLNKKSIFLVFDSKSRNKIIQKILNLKPKNLQRINHKNYKDLLKKSNYTKMWQRREISNFDYLMKLNTIAGRTYNDLSQYPIFPWILNNYRSKTIDLNDPKVYRDLSKPIGALNEKRLDVFENRYQSLTEIGSQIPPFHYGTHYSNFYSVLFYLIRLEPFSTFSVNIQGGKFDRADRLFNSIELCWFNCLNLSADVKELIPEFYYLPEFLQNSNKFNFGQTQKGEKVDDVILPPWANGSPEEFIRIMREALESDYVSAHLNEWIDLIFGYKQRGEESIKAKNVFYYLTYQEHVDLDQIKNPQEREGIENQIESFGQCPIQLFTKAHPIRMTKKDLGLKDYWTIDNFSNINMKSWNITKNQLLFISSINSSSFICLDSFRHLLIVHHDSPNTLSLSKSNSNTNLINNSASGNMKSSYSKNENENENENKNRNKNTKKIKEILNEEIEFTINFNKKIGCAFSDEQIIFTNCFVYSHKYKLFFTSGFCDHSFKIFNIENTKLIQSVVQHYGVVTCLNVHRDYLATGSTDITVKIWKIGKTITKPYQILYGHNDQITCVNINQDLDIVVSGSKNGNCLIHSLRTGKYYRNLTKSYNENSNTNIKKNLITSDGKIIVYQENENSNVISCFSINGKLLFENKLKNKIIDFKLNFNHQFLICILNNNTIQIHKISNFGIVYKTQFQSLPISLSIPKSPSSFFVALKNGKIVLIIIPQC</sequence>
<protein>
    <submittedName>
        <fullName evidence="7">Beige/beach-related</fullName>
    </submittedName>
</protein>
<name>A0ABQ8YVW7_9EUKA</name>
<dbReference type="PANTHER" id="PTHR13743">
    <property type="entry name" value="BEIGE/BEACH-RELATED"/>
    <property type="match status" value="1"/>
</dbReference>
<comment type="caution">
    <text evidence="7">The sequence shown here is derived from an EMBL/GenBank/DDBJ whole genome shotgun (WGS) entry which is preliminary data.</text>
</comment>
<dbReference type="SMART" id="SM01026">
    <property type="entry name" value="Beach"/>
    <property type="match status" value="1"/>
</dbReference>
<dbReference type="SMART" id="SM00320">
    <property type="entry name" value="WD40"/>
    <property type="match status" value="2"/>
</dbReference>
<keyword evidence="8" id="KW-1185">Reference proteome</keyword>
<feature type="compositionally biased region" description="Basic and acidic residues" evidence="4">
    <location>
        <begin position="1037"/>
        <end position="1060"/>
    </location>
</feature>
<proteinExistence type="predicted"/>
<feature type="region of interest" description="Disordered" evidence="4">
    <location>
        <begin position="1611"/>
        <end position="1638"/>
    </location>
</feature>
<dbReference type="CDD" id="cd06071">
    <property type="entry name" value="Beach"/>
    <property type="match status" value="1"/>
</dbReference>
<feature type="domain" description="BEACH" evidence="5">
    <location>
        <begin position="1241"/>
        <end position="1533"/>
    </location>
</feature>
<dbReference type="Gene3D" id="2.130.10.10">
    <property type="entry name" value="YVTN repeat-like/Quinoprotein amine dehydrogenase"/>
    <property type="match status" value="1"/>
</dbReference>
<dbReference type="EMBL" id="JAOAOG010000106">
    <property type="protein sequence ID" value="KAJ6248752.1"/>
    <property type="molecule type" value="Genomic_DNA"/>
</dbReference>
<dbReference type="InterPro" id="IPR050865">
    <property type="entry name" value="BEACH_Domain"/>
</dbReference>